<comment type="caution">
    <text evidence="1">The sequence shown here is derived from an EMBL/GenBank/DDBJ whole genome shotgun (WGS) entry which is preliminary data.</text>
</comment>
<protein>
    <submittedName>
        <fullName evidence="1">Uncharacterized protein</fullName>
    </submittedName>
</protein>
<dbReference type="Proteomes" id="UP001165960">
    <property type="component" value="Unassembled WGS sequence"/>
</dbReference>
<keyword evidence="2" id="KW-1185">Reference proteome</keyword>
<accession>A0ACC2RS21</accession>
<proteinExistence type="predicted"/>
<sequence>MAPSHPFATPPSSGAGINKFDSLFEESSTRAGARSRAATMSPPMNLVTKPSISNFGERPGSFTAAETLAFEELFNQTEGLSQGYITGDQAVPLFQRSGLDSTTLSQIWQLADSKGEGLLRLASFKVAMKLISLAQARRPVSLAYLHESCPLPLFDGVRLSFGPAARLNDDIRLRASPFDPKPASPFEASRTISLSDAQKYYRIFLKASFNQDLLDGNAVRDIMVKTGLHIGTLRDIWNIADTQGRGSLEAFEFIIAMFYVENILNETIHEVPALLPPKIKDSAISAMASLASSPPSRHVTFPTSTSSLSLGPQKEDWAIPAADLLKYASFFDAIVPLPTGLMSSEEAYKFFIRSKLSSPTLSAIWELSSILNQDGLTRDEFAVAMHLIYATMNGAPLPRQLPRELIPPSLRQPDPFLQAGPPQPFDPFLSKELPLCTSPLPQDLLSFDNHAAPIAGKDDGCRDDILVLNSQLKPLIQDINASRIKKAQLLGQNKTMQMQEEALQTKHRQEQDLHSELTRELTDLELLHKELLPIHSSTREKHGEHQERFRNVQAKYAALETQIQEQLAKSSEAKKYVQASQPIIAHLTNQLKALPPQPPAEAEDPFTALIERIPSPRNNPETPKENADPFSDFPSEKNLTTLSFDELVAARSAPLKRGDSTSSHASQHSRVESRPAQSANSFPPQTKSPTSDLKSPSDKDLSTKSPKPEAEVEADPFTALISESSNNFQASSPIKPTLFRTQEDLADYFSRLDLETDLIQLELTPSKEPEAPTLTYTAPSSLFDTFATTFPAPVPLNPPVPQKASADPFLDLTSAPEPASTFDRAFGEKRSSGLGTFSFDDIFGESFTAAKAVDPAEVPLPESASETSFPAETPNPLSPAGLRVSTLDDNHSVSVYFDAEDEMNRHLSSPPPPSISTVITSTLMRSATSDSSLPKVDAAAMHELLGMGFTSSQAAEALSKCDNNLELATNHLLDGAPDSSK</sequence>
<gene>
    <name evidence="1" type="ORF">DSO57_1029712</name>
</gene>
<dbReference type="EMBL" id="QTSX02006588">
    <property type="protein sequence ID" value="KAJ9052880.1"/>
    <property type="molecule type" value="Genomic_DNA"/>
</dbReference>
<name>A0ACC2RS21_9FUNG</name>
<evidence type="ECO:0000313" key="2">
    <source>
        <dbReference type="Proteomes" id="UP001165960"/>
    </source>
</evidence>
<evidence type="ECO:0000313" key="1">
    <source>
        <dbReference type="EMBL" id="KAJ9052880.1"/>
    </source>
</evidence>
<reference evidence="1" key="1">
    <citation type="submission" date="2022-04" db="EMBL/GenBank/DDBJ databases">
        <title>Genome of the entomopathogenic fungus Entomophthora muscae.</title>
        <authorList>
            <person name="Elya C."/>
            <person name="Lovett B.R."/>
            <person name="Lee E."/>
            <person name="Macias A.M."/>
            <person name="Hajek A.E."/>
            <person name="De Bivort B.L."/>
            <person name="Kasson M.T."/>
            <person name="De Fine Licht H.H."/>
            <person name="Stajich J.E."/>
        </authorList>
    </citation>
    <scope>NUCLEOTIDE SEQUENCE</scope>
    <source>
        <strain evidence="1">Berkeley</strain>
    </source>
</reference>
<organism evidence="1 2">
    <name type="scientific">Entomophthora muscae</name>
    <dbReference type="NCBI Taxonomy" id="34485"/>
    <lineage>
        <taxon>Eukaryota</taxon>
        <taxon>Fungi</taxon>
        <taxon>Fungi incertae sedis</taxon>
        <taxon>Zoopagomycota</taxon>
        <taxon>Entomophthoromycotina</taxon>
        <taxon>Entomophthoromycetes</taxon>
        <taxon>Entomophthorales</taxon>
        <taxon>Entomophthoraceae</taxon>
        <taxon>Entomophthora</taxon>
    </lineage>
</organism>